<evidence type="ECO:0000313" key="8">
    <source>
        <dbReference type="EMBL" id="EMS12475.1"/>
    </source>
</evidence>
<evidence type="ECO:0000256" key="1">
    <source>
        <dbReference type="ARBA" id="ARBA00004389"/>
    </source>
</evidence>
<reference evidence="8 9" key="1">
    <citation type="submission" date="2013-01" db="EMBL/GenBank/DDBJ databases">
        <authorList>
            <person name="Inman J."/>
            <person name="Zafar N."/>
            <person name="Lorenzi H."/>
            <person name="Caler E."/>
        </authorList>
    </citation>
    <scope>NUCLEOTIDE SEQUENCE [LARGE SCALE GENOMIC DNA]</scope>
    <source>
        <strain evidence="8 9">HM-3:IMSS</strain>
    </source>
</reference>
<evidence type="ECO:0000256" key="3">
    <source>
        <dbReference type="ARBA" id="ARBA00022692"/>
    </source>
</evidence>
<keyword evidence="6 7" id="KW-0472">Membrane</keyword>
<dbReference type="GO" id="GO:0005789">
    <property type="term" value="C:endoplasmic reticulum membrane"/>
    <property type="evidence" value="ECO:0007669"/>
    <property type="project" value="UniProtKB-SubCell"/>
</dbReference>
<protein>
    <recommendedName>
        <fullName evidence="10">Stress-associated endoplasmic reticulum protein</fullName>
    </recommendedName>
</protein>
<organism evidence="8 9">
    <name type="scientific">Entamoeba histolytica HM-3:IMSS</name>
    <dbReference type="NCBI Taxonomy" id="885315"/>
    <lineage>
        <taxon>Eukaryota</taxon>
        <taxon>Amoebozoa</taxon>
        <taxon>Evosea</taxon>
        <taxon>Archamoebae</taxon>
        <taxon>Mastigamoebida</taxon>
        <taxon>Entamoebidae</taxon>
        <taxon>Entamoeba</taxon>
    </lineage>
</organism>
<name>M7W472_ENTHI</name>
<dbReference type="InterPro" id="IPR010580">
    <property type="entry name" value="ER_stress-assoc"/>
</dbReference>
<dbReference type="EMBL" id="KB638464">
    <property type="protein sequence ID" value="EMS12475.1"/>
    <property type="molecule type" value="Genomic_DNA"/>
</dbReference>
<gene>
    <name evidence="8" type="ORF">KM1_072540</name>
</gene>
<keyword evidence="3 7" id="KW-0812">Transmembrane</keyword>
<keyword evidence="4" id="KW-0256">Endoplasmic reticulum</keyword>
<comment type="similarity">
    <text evidence="2">Belongs to the RAMP4 family.</text>
</comment>
<evidence type="ECO:0000256" key="2">
    <source>
        <dbReference type="ARBA" id="ARBA00005500"/>
    </source>
</evidence>
<evidence type="ECO:0000313" key="9">
    <source>
        <dbReference type="Proteomes" id="UP000030780"/>
    </source>
</evidence>
<evidence type="ECO:0000256" key="7">
    <source>
        <dbReference type="SAM" id="Phobius"/>
    </source>
</evidence>
<dbReference type="Pfam" id="PF06624">
    <property type="entry name" value="RAMP4"/>
    <property type="match status" value="1"/>
</dbReference>
<dbReference type="AlphaFoldDB" id="M7W472"/>
<evidence type="ECO:0000256" key="4">
    <source>
        <dbReference type="ARBA" id="ARBA00022824"/>
    </source>
</evidence>
<proteinExistence type="inferred from homology"/>
<evidence type="ECO:0000256" key="6">
    <source>
        <dbReference type="ARBA" id="ARBA00023136"/>
    </source>
</evidence>
<feature type="transmembrane region" description="Helical" evidence="7">
    <location>
        <begin position="29"/>
        <end position="51"/>
    </location>
</feature>
<comment type="subcellular location">
    <subcellularLocation>
        <location evidence="1">Endoplasmic reticulum membrane</location>
        <topology evidence="1">Single-pass membrane protein</topology>
    </subcellularLocation>
</comment>
<dbReference type="VEuPathDB" id="AmoebaDB:KM1_072540"/>
<evidence type="ECO:0000256" key="5">
    <source>
        <dbReference type="ARBA" id="ARBA00022989"/>
    </source>
</evidence>
<evidence type="ECO:0008006" key="10">
    <source>
        <dbReference type="Google" id="ProtNLM"/>
    </source>
</evidence>
<sequence>MSGAQAHLNAQNKKFVSGVKPAKKEEKAAVGPVVLAIFLFVVVGSAVISLFRVM</sequence>
<accession>M7W472</accession>
<keyword evidence="5 7" id="KW-1133">Transmembrane helix</keyword>
<dbReference type="Proteomes" id="UP000030780">
    <property type="component" value="Unassembled WGS sequence"/>
</dbReference>